<dbReference type="InterPro" id="IPR016181">
    <property type="entry name" value="Acyl_CoA_acyltransferase"/>
</dbReference>
<name>A0A8T2IP64_9PIPI</name>
<dbReference type="InterPro" id="IPR000182">
    <property type="entry name" value="GNAT_dom"/>
</dbReference>
<comment type="similarity">
    <text evidence="1">Belongs to the acetyltransferase family.</text>
</comment>
<dbReference type="FunFam" id="3.40.630.30:FF:000064">
    <property type="entry name" value="GNAT family acetyltransferase"/>
    <property type="match status" value="1"/>
</dbReference>
<keyword evidence="6" id="KW-1185">Reference proteome</keyword>
<evidence type="ECO:0000313" key="6">
    <source>
        <dbReference type="Proteomes" id="UP000812440"/>
    </source>
</evidence>
<evidence type="ECO:0000313" key="5">
    <source>
        <dbReference type="EMBL" id="KAG8431926.1"/>
    </source>
</evidence>
<dbReference type="Pfam" id="PF00583">
    <property type="entry name" value="Acetyltransf_1"/>
    <property type="match status" value="1"/>
</dbReference>
<dbReference type="InterPro" id="IPR051016">
    <property type="entry name" value="Diverse_Substrate_AcTransf"/>
</dbReference>
<dbReference type="PANTHER" id="PTHR10545:SF51">
    <property type="entry name" value="THIALYSINE N-EPSILON-ACETYLTRANSFERASE"/>
    <property type="match status" value="1"/>
</dbReference>
<reference evidence="5" key="1">
    <citation type="thesis" date="2020" institute="ProQuest LLC" country="789 East Eisenhower Parkway, Ann Arbor, MI, USA">
        <title>Comparative Genomics and Chromosome Evolution.</title>
        <authorList>
            <person name="Mudd A.B."/>
        </authorList>
    </citation>
    <scope>NUCLEOTIDE SEQUENCE</scope>
    <source>
        <strain evidence="5">Female2</strain>
        <tissue evidence="5">Blood</tissue>
    </source>
</reference>
<evidence type="ECO:0000256" key="2">
    <source>
        <dbReference type="ARBA" id="ARBA00022679"/>
    </source>
</evidence>
<dbReference type="Gene3D" id="3.40.630.30">
    <property type="match status" value="1"/>
</dbReference>
<dbReference type="AlphaFoldDB" id="A0A8T2IP64"/>
<dbReference type="PROSITE" id="PS51186">
    <property type="entry name" value="GNAT"/>
    <property type="match status" value="1"/>
</dbReference>
<dbReference type="GO" id="GO:0008080">
    <property type="term" value="F:N-acetyltransferase activity"/>
    <property type="evidence" value="ECO:0007669"/>
    <property type="project" value="TreeGrafter"/>
</dbReference>
<feature type="domain" description="N-acetyltransferase" evidence="4">
    <location>
        <begin position="4"/>
        <end position="169"/>
    </location>
</feature>
<dbReference type="PANTHER" id="PTHR10545">
    <property type="entry name" value="DIAMINE N-ACETYLTRANSFERASE"/>
    <property type="match status" value="1"/>
</dbReference>
<keyword evidence="3" id="KW-0012">Acyltransferase</keyword>
<dbReference type="EMBL" id="JAACNH010000039">
    <property type="protein sequence ID" value="KAG8431926.1"/>
    <property type="molecule type" value="Genomic_DNA"/>
</dbReference>
<gene>
    <name evidence="5" type="ORF">GDO86_019280</name>
</gene>
<keyword evidence="2" id="KW-0808">Transferase</keyword>
<organism evidence="5 6">
    <name type="scientific">Hymenochirus boettgeri</name>
    <name type="common">Congo dwarf clawed frog</name>
    <dbReference type="NCBI Taxonomy" id="247094"/>
    <lineage>
        <taxon>Eukaryota</taxon>
        <taxon>Metazoa</taxon>
        <taxon>Chordata</taxon>
        <taxon>Craniata</taxon>
        <taxon>Vertebrata</taxon>
        <taxon>Euteleostomi</taxon>
        <taxon>Amphibia</taxon>
        <taxon>Batrachia</taxon>
        <taxon>Anura</taxon>
        <taxon>Pipoidea</taxon>
        <taxon>Pipidae</taxon>
        <taxon>Pipinae</taxon>
        <taxon>Hymenochirus</taxon>
    </lineage>
</organism>
<evidence type="ECO:0000256" key="3">
    <source>
        <dbReference type="ARBA" id="ARBA00023315"/>
    </source>
</evidence>
<dbReference type="CDD" id="cd04301">
    <property type="entry name" value="NAT_SF"/>
    <property type="match status" value="1"/>
</dbReference>
<protein>
    <recommendedName>
        <fullName evidence="4">N-acetyltransferase domain-containing protein</fullName>
    </recommendedName>
</protein>
<evidence type="ECO:0000259" key="4">
    <source>
        <dbReference type="PROSITE" id="PS51186"/>
    </source>
</evidence>
<proteinExistence type="inferred from homology"/>
<sequence>MSVCRVRAATPEDCEEIMRMIKELAEYEKLPDQVKNTAEGLRRDGFEEPSPFFRCLVAELPNAAGQEQGSALVGFALAFYTYSTWKVGAVPGDLYVMPQHRGKGIGSKLLTAVAEMCLTLGCCHLQFSVLDWNSPAISFYLSRGAVDLSQEEGWRMFRILPGELQCMISKATKH</sequence>
<accession>A0A8T2IP64</accession>
<comment type="caution">
    <text evidence="5">The sequence shown here is derived from an EMBL/GenBank/DDBJ whole genome shotgun (WGS) entry which is preliminary data.</text>
</comment>
<dbReference type="Proteomes" id="UP000812440">
    <property type="component" value="Unassembled WGS sequence"/>
</dbReference>
<dbReference type="OrthoDB" id="7305308at2759"/>
<evidence type="ECO:0000256" key="1">
    <source>
        <dbReference type="ARBA" id="ARBA00008694"/>
    </source>
</evidence>
<dbReference type="SUPFAM" id="SSF55729">
    <property type="entry name" value="Acyl-CoA N-acyltransferases (Nat)"/>
    <property type="match status" value="1"/>
</dbReference>